<dbReference type="PANTHER" id="PTHR33693:SF1">
    <property type="entry name" value="TYPE-4 URACIL-DNA GLYCOSYLASE"/>
    <property type="match status" value="1"/>
</dbReference>
<name>A0ABZ2LAN2_9BACT</name>
<evidence type="ECO:0000256" key="5">
    <source>
        <dbReference type="ARBA" id="ARBA00022485"/>
    </source>
</evidence>
<dbReference type="Gene3D" id="3.40.470.10">
    <property type="entry name" value="Uracil-DNA glycosylase-like domain"/>
    <property type="match status" value="1"/>
</dbReference>
<dbReference type="InterPro" id="IPR036895">
    <property type="entry name" value="Uracil-DNA_glycosylase-like_sf"/>
</dbReference>
<evidence type="ECO:0000256" key="3">
    <source>
        <dbReference type="ARBA" id="ARBA00012030"/>
    </source>
</evidence>
<evidence type="ECO:0000256" key="9">
    <source>
        <dbReference type="ARBA" id="ARBA00023004"/>
    </source>
</evidence>
<evidence type="ECO:0000256" key="1">
    <source>
        <dbReference type="ARBA" id="ARBA00001400"/>
    </source>
</evidence>
<dbReference type="CDD" id="cd10030">
    <property type="entry name" value="UDG-F4_TTUDGA_SPO1dp_like"/>
    <property type="match status" value="1"/>
</dbReference>
<dbReference type="SMART" id="SM00986">
    <property type="entry name" value="UDG"/>
    <property type="match status" value="1"/>
</dbReference>
<evidence type="ECO:0000256" key="2">
    <source>
        <dbReference type="ARBA" id="ARBA00006521"/>
    </source>
</evidence>
<dbReference type="InterPro" id="IPR005273">
    <property type="entry name" value="Ura-DNA_glyco_family4"/>
</dbReference>
<keyword evidence="15" id="KW-1185">Reference proteome</keyword>
<feature type="domain" description="Uracil-DNA glycosylase-like" evidence="13">
    <location>
        <begin position="155"/>
        <end position="307"/>
    </location>
</feature>
<evidence type="ECO:0000256" key="6">
    <source>
        <dbReference type="ARBA" id="ARBA00022723"/>
    </source>
</evidence>
<accession>A0ABZ2LAN2</accession>
<dbReference type="Pfam" id="PF03167">
    <property type="entry name" value="UDG"/>
    <property type="match status" value="1"/>
</dbReference>
<evidence type="ECO:0000313" key="14">
    <source>
        <dbReference type="EMBL" id="WXB07988.1"/>
    </source>
</evidence>
<reference evidence="14" key="1">
    <citation type="submission" date="2021-12" db="EMBL/GenBank/DDBJ databases">
        <title>Discovery of the Pendulisporaceae a myxobacterial family with distinct sporulation behavior and unique specialized metabolism.</title>
        <authorList>
            <person name="Garcia R."/>
            <person name="Popoff A."/>
            <person name="Bader C.D."/>
            <person name="Loehr J."/>
            <person name="Walesch S."/>
            <person name="Walt C."/>
            <person name="Boldt J."/>
            <person name="Bunk B."/>
            <person name="Haeckl F.J.F.P.J."/>
            <person name="Gunesch A.P."/>
            <person name="Birkelbach J."/>
            <person name="Nuebel U."/>
            <person name="Pietschmann T."/>
            <person name="Bach T."/>
            <person name="Mueller R."/>
        </authorList>
    </citation>
    <scope>NUCLEOTIDE SEQUENCE</scope>
    <source>
        <strain evidence="14">MSr11367</strain>
    </source>
</reference>
<dbReference type="SUPFAM" id="SSF52141">
    <property type="entry name" value="Uracil-DNA glycosylase-like"/>
    <property type="match status" value="1"/>
</dbReference>
<dbReference type="Proteomes" id="UP001374803">
    <property type="component" value="Chromosome"/>
</dbReference>
<comment type="similarity">
    <text evidence="2">Belongs to the uracil-DNA glycosylase (UDG) superfamily. Type 4 (UDGa) family.</text>
</comment>
<keyword evidence="11" id="KW-0234">DNA repair</keyword>
<keyword evidence="5" id="KW-0004">4Fe-4S</keyword>
<keyword evidence="10" id="KW-0411">Iron-sulfur</keyword>
<dbReference type="InterPro" id="IPR005122">
    <property type="entry name" value="Uracil-DNA_glycosylase-like"/>
</dbReference>
<dbReference type="PANTHER" id="PTHR33693">
    <property type="entry name" value="TYPE-5 URACIL-DNA GLYCOSYLASE"/>
    <property type="match status" value="1"/>
</dbReference>
<keyword evidence="9" id="KW-0408">Iron</keyword>
<dbReference type="EMBL" id="CP089983">
    <property type="protein sequence ID" value="WXB07988.1"/>
    <property type="molecule type" value="Genomic_DNA"/>
</dbReference>
<evidence type="ECO:0000256" key="4">
    <source>
        <dbReference type="ARBA" id="ARBA00019403"/>
    </source>
</evidence>
<evidence type="ECO:0000256" key="12">
    <source>
        <dbReference type="SAM" id="MobiDB-lite"/>
    </source>
</evidence>
<keyword evidence="8" id="KW-0378">Hydrolase</keyword>
<dbReference type="InterPro" id="IPR051536">
    <property type="entry name" value="UDG_Type-4/5"/>
</dbReference>
<gene>
    <name evidence="14" type="ORF">LVJ94_12190</name>
</gene>
<dbReference type="RefSeq" id="WP_394837659.1">
    <property type="nucleotide sequence ID" value="NZ_CP089929.1"/>
</dbReference>
<evidence type="ECO:0000256" key="10">
    <source>
        <dbReference type="ARBA" id="ARBA00023014"/>
    </source>
</evidence>
<evidence type="ECO:0000256" key="7">
    <source>
        <dbReference type="ARBA" id="ARBA00022763"/>
    </source>
</evidence>
<proteinExistence type="inferred from homology"/>
<evidence type="ECO:0000313" key="15">
    <source>
        <dbReference type="Proteomes" id="UP001374803"/>
    </source>
</evidence>
<feature type="region of interest" description="Disordered" evidence="12">
    <location>
        <begin position="27"/>
        <end position="72"/>
    </location>
</feature>
<evidence type="ECO:0000256" key="11">
    <source>
        <dbReference type="ARBA" id="ARBA00023204"/>
    </source>
</evidence>
<evidence type="ECO:0000256" key="8">
    <source>
        <dbReference type="ARBA" id="ARBA00022801"/>
    </source>
</evidence>
<dbReference type="NCBIfam" id="TIGR00758">
    <property type="entry name" value="UDG_fam4"/>
    <property type="match status" value="1"/>
</dbReference>
<feature type="compositionally biased region" description="Basic and acidic residues" evidence="12">
    <location>
        <begin position="47"/>
        <end position="64"/>
    </location>
</feature>
<keyword evidence="7" id="KW-0227">DNA damage</keyword>
<keyword evidence="6" id="KW-0479">Metal-binding</keyword>
<comment type="catalytic activity">
    <reaction evidence="1">
        <text>Hydrolyzes single-stranded DNA or mismatched double-stranded DNA and polynucleotides, releasing free uracil.</text>
        <dbReference type="EC" id="3.2.2.27"/>
    </reaction>
</comment>
<evidence type="ECO:0000259" key="13">
    <source>
        <dbReference type="SMART" id="SM00986"/>
    </source>
</evidence>
<dbReference type="SMART" id="SM00987">
    <property type="entry name" value="UreE_C"/>
    <property type="match status" value="1"/>
</dbReference>
<organism evidence="14 15">
    <name type="scientific">Pendulispora rubella</name>
    <dbReference type="NCBI Taxonomy" id="2741070"/>
    <lineage>
        <taxon>Bacteria</taxon>
        <taxon>Pseudomonadati</taxon>
        <taxon>Myxococcota</taxon>
        <taxon>Myxococcia</taxon>
        <taxon>Myxococcales</taxon>
        <taxon>Sorangiineae</taxon>
        <taxon>Pendulisporaceae</taxon>
        <taxon>Pendulispora</taxon>
    </lineage>
</organism>
<protein>
    <recommendedName>
        <fullName evidence="4">Type-4 uracil-DNA glycosylase</fullName>
        <ecNumber evidence="3">3.2.2.27</ecNumber>
    </recommendedName>
</protein>
<dbReference type="EC" id="3.2.2.27" evidence="3"/>
<sequence length="321" mass="34689">MSQDDPRTELAQIAASLRAYLEWQQDSGSLGIPRGKRPAPSVGAKQEGNRQDAKDAKVDVEAPRHALPQEPPTLGALGALAVPPSPPPPAPAPAAVAAPVWHDEPRPSPPVAAPTTAPVIPSTGAERLVRLEQIREEVRNCAKCELATTRTNTVFSRGNPESKLCFIGEAPGADEDAQGLPFVGRAGQLLDKMIAAMGLSPEGDVYVCNIIKCRPPGNRRPTPDESNTCIPYLHEQLALVRPRVIVAMGNTAVAALLQTTMGITKLRGQWKLYRGSTLVMPTYHPSYLLRPSAQQQQAKREAWDDLQLVMKELGIEAPKRR</sequence>